<dbReference type="EMBL" id="JAROKS010000023">
    <property type="protein sequence ID" value="KAK1787524.1"/>
    <property type="molecule type" value="Genomic_DNA"/>
</dbReference>
<keyword evidence="2" id="KW-0547">Nucleotide-binding</keyword>
<sequence length="818" mass="94035">MTFTGEDTLEIVTLGRPFQLGMLYDSRKDALVPGGKSKVISFNWDIVDLDISINIVSGTVCAVSLEENKQSDLSKVEKRKSEGAVPISAITKPQYKRTLAMATANQEFSGDVITFISDGRVITEVEIDGFIVIPEDITETEAEETVALGTESQKEEDKRSEEKCSPQTITNKEEQDDVDKPQSKIQDNKKNDLSETREQKLGTTGNKYTMILSGQTLKAHKDFTAKLHEQIPALMKVSRKEEFDFILVFCSVVSRTGTDIEAALHELNGISDSKPTVLVVLHHTFDPDCTVPDSSRWVSRENMITVDCLFHEDQGLLQCQRNNEALSRVKKHLECQEDNKQHNQSKVENRNRERTVPTSDHCGDEKDGGKNGERKRADETKKRAGNGDTMTAVVEALRSSAEQMGKLIERINQHKQKHECVKRLSEERNDEKKRELERELEREDQQMKEEEQELKRMQEKWRQMVKNHRLEMENREKSAEEADTRWISSKFKLITQAFIKNAIEFYSDINKKNKELEKLKQNLAEMEKDKENQLEERNTLHKKNKQLKQKDTELEGHVKTIENRNKIINEKDELVKEKERIPEHTVEEVETSKKQLETLEKELQNKKSQIQEMIILLEQQKSVLAEKNKQLEEKDKQVEEKDRLLEEISNQLQERTDPDSSVPVRRRHNTEMHQFTPNMPVPVPELRLVLLGRTGSGRSAAGNTILGKEERSQAGPSTVTQQSESRQGEVAGRKVTVVDTPDWFCLEEVKWDSEILGCLSRQRPLAFLLVVPLNQLAEEDKEMLKKIGESFGGQLWNNTMILFTVTDEQQNKDNEVFF</sequence>
<feature type="compositionally biased region" description="Basic and acidic residues" evidence="3">
    <location>
        <begin position="152"/>
        <end position="164"/>
    </location>
</feature>
<dbReference type="GO" id="GO:0005525">
    <property type="term" value="F:GTP binding"/>
    <property type="evidence" value="ECO:0007669"/>
    <property type="project" value="InterPro"/>
</dbReference>
<feature type="region of interest" description="Disordered" evidence="3">
    <location>
        <begin position="699"/>
        <end position="728"/>
    </location>
</feature>
<accession>A0AAD8YXA1</accession>
<dbReference type="Pfam" id="PF04548">
    <property type="entry name" value="AIG1"/>
    <property type="match status" value="1"/>
</dbReference>
<feature type="domain" description="AIG1-type G" evidence="4">
    <location>
        <begin position="683"/>
        <end position="818"/>
    </location>
</feature>
<dbReference type="InterPro" id="IPR006703">
    <property type="entry name" value="G_AIG1"/>
</dbReference>
<name>A0AAD8YXA1_9TELE</name>
<evidence type="ECO:0000259" key="4">
    <source>
        <dbReference type="PROSITE" id="PS51720"/>
    </source>
</evidence>
<feature type="compositionally biased region" description="Basic and acidic residues" evidence="3">
    <location>
        <begin position="336"/>
        <end position="382"/>
    </location>
</feature>
<organism evidence="5 6">
    <name type="scientific">Electrophorus voltai</name>
    <dbReference type="NCBI Taxonomy" id="2609070"/>
    <lineage>
        <taxon>Eukaryota</taxon>
        <taxon>Metazoa</taxon>
        <taxon>Chordata</taxon>
        <taxon>Craniata</taxon>
        <taxon>Vertebrata</taxon>
        <taxon>Euteleostomi</taxon>
        <taxon>Actinopterygii</taxon>
        <taxon>Neopterygii</taxon>
        <taxon>Teleostei</taxon>
        <taxon>Ostariophysi</taxon>
        <taxon>Gymnotiformes</taxon>
        <taxon>Gymnotoidei</taxon>
        <taxon>Gymnotidae</taxon>
        <taxon>Electrophorus</taxon>
    </lineage>
</organism>
<feature type="region of interest" description="Disordered" evidence="3">
    <location>
        <begin position="414"/>
        <end position="453"/>
    </location>
</feature>
<dbReference type="PANTHER" id="PTHR34488:SF1">
    <property type="entry name" value="SI:CH211-245H14.1-RELATED"/>
    <property type="match status" value="1"/>
</dbReference>
<dbReference type="PANTHER" id="PTHR34488">
    <property type="entry name" value="SI:CH211-245H14.1-RELATED"/>
    <property type="match status" value="1"/>
</dbReference>
<dbReference type="SUPFAM" id="SSF52540">
    <property type="entry name" value="P-loop containing nucleoside triphosphate hydrolases"/>
    <property type="match status" value="1"/>
</dbReference>
<protein>
    <recommendedName>
        <fullName evidence="4">AIG1-type G domain-containing protein</fullName>
    </recommendedName>
</protein>
<evidence type="ECO:0000313" key="6">
    <source>
        <dbReference type="Proteomes" id="UP001239994"/>
    </source>
</evidence>
<feature type="region of interest" description="Disordered" evidence="3">
    <location>
        <begin position="336"/>
        <end position="387"/>
    </location>
</feature>
<gene>
    <name evidence="5" type="ORF">P4O66_016023</name>
</gene>
<feature type="region of interest" description="Disordered" evidence="3">
    <location>
        <begin position="142"/>
        <end position="200"/>
    </location>
</feature>
<dbReference type="Proteomes" id="UP001239994">
    <property type="component" value="Unassembled WGS sequence"/>
</dbReference>
<evidence type="ECO:0000256" key="3">
    <source>
        <dbReference type="SAM" id="MobiDB-lite"/>
    </source>
</evidence>
<dbReference type="Gene3D" id="3.40.50.300">
    <property type="entry name" value="P-loop containing nucleotide triphosphate hydrolases"/>
    <property type="match status" value="1"/>
</dbReference>
<reference evidence="5" key="1">
    <citation type="submission" date="2023-03" db="EMBL/GenBank/DDBJ databases">
        <title>Electrophorus voltai genome.</title>
        <authorList>
            <person name="Bian C."/>
        </authorList>
    </citation>
    <scope>NUCLEOTIDE SEQUENCE</scope>
    <source>
        <strain evidence="5">CB-2022</strain>
        <tissue evidence="5">Muscle</tissue>
    </source>
</reference>
<comment type="similarity">
    <text evidence="1">Belongs to the TRAFAC class TrmE-Era-EngA-EngB-Septin-like GTPase superfamily. AIG1/Toc34/Toc159-like paraseptin GTPase family. IAN subfamily.</text>
</comment>
<dbReference type="InterPro" id="IPR027417">
    <property type="entry name" value="P-loop_NTPase"/>
</dbReference>
<dbReference type="PROSITE" id="PS51720">
    <property type="entry name" value="G_AIG1"/>
    <property type="match status" value="1"/>
</dbReference>
<dbReference type="AlphaFoldDB" id="A0AAD8YXA1"/>
<proteinExistence type="inferred from homology"/>
<evidence type="ECO:0000313" key="5">
    <source>
        <dbReference type="EMBL" id="KAK1787524.1"/>
    </source>
</evidence>
<feature type="compositionally biased region" description="Basic and acidic residues" evidence="3">
    <location>
        <begin position="178"/>
        <end position="200"/>
    </location>
</feature>
<evidence type="ECO:0000256" key="1">
    <source>
        <dbReference type="ARBA" id="ARBA00008535"/>
    </source>
</evidence>
<comment type="caution">
    <text evidence="5">The sequence shown here is derived from an EMBL/GenBank/DDBJ whole genome shotgun (WGS) entry which is preliminary data.</text>
</comment>
<feature type="compositionally biased region" description="Polar residues" evidence="3">
    <location>
        <begin position="714"/>
        <end position="725"/>
    </location>
</feature>
<keyword evidence="6" id="KW-1185">Reference proteome</keyword>
<evidence type="ECO:0000256" key="2">
    <source>
        <dbReference type="ARBA" id="ARBA00022741"/>
    </source>
</evidence>